<dbReference type="InterPro" id="IPR045851">
    <property type="entry name" value="AMP-bd_C_sf"/>
</dbReference>
<keyword evidence="14" id="KW-0282">Flagellum</keyword>
<dbReference type="Proteomes" id="UP000256900">
    <property type="component" value="Unassembled WGS sequence"/>
</dbReference>
<comment type="caution">
    <text evidence="14">The sequence shown here is derived from an EMBL/GenBank/DDBJ whole genome shotgun (WGS) entry which is preliminary data.</text>
</comment>
<evidence type="ECO:0000256" key="8">
    <source>
        <dbReference type="ARBA" id="ARBA00023143"/>
    </source>
</evidence>
<evidence type="ECO:0000256" key="11">
    <source>
        <dbReference type="SAM" id="Phobius"/>
    </source>
</evidence>
<evidence type="ECO:0000259" key="12">
    <source>
        <dbReference type="Pfam" id="PF01514"/>
    </source>
</evidence>
<evidence type="ECO:0000313" key="14">
    <source>
        <dbReference type="EMBL" id="REF86103.1"/>
    </source>
</evidence>
<keyword evidence="14" id="KW-0966">Cell projection</keyword>
<evidence type="ECO:0000256" key="3">
    <source>
        <dbReference type="ARBA" id="ARBA00007971"/>
    </source>
</evidence>
<evidence type="ECO:0000256" key="9">
    <source>
        <dbReference type="PIRNR" id="PIRNR004862"/>
    </source>
</evidence>
<dbReference type="OrthoDB" id="9807026at2"/>
<feature type="transmembrane region" description="Helical" evidence="11">
    <location>
        <begin position="439"/>
        <end position="457"/>
    </location>
</feature>
<dbReference type="Pfam" id="PF08345">
    <property type="entry name" value="YscJ_FliF_C"/>
    <property type="match status" value="1"/>
</dbReference>
<dbReference type="GO" id="GO:0003774">
    <property type="term" value="F:cytoskeletal motor activity"/>
    <property type="evidence" value="ECO:0007669"/>
    <property type="project" value="InterPro"/>
</dbReference>
<evidence type="ECO:0000256" key="2">
    <source>
        <dbReference type="ARBA" id="ARBA00004651"/>
    </source>
</evidence>
<reference evidence="14 15" key="1">
    <citation type="submission" date="2018-08" db="EMBL/GenBank/DDBJ databases">
        <title>Genomic Encyclopedia of Type Strains, Phase IV (KMG-IV): sequencing the most valuable type-strain genomes for metagenomic binning, comparative biology and taxonomic classification.</title>
        <authorList>
            <person name="Goeker M."/>
        </authorList>
    </citation>
    <scope>NUCLEOTIDE SEQUENCE [LARGE SCALE GENOMIC DNA]</scope>
    <source>
        <strain evidence="14 15">BW863</strain>
    </source>
</reference>
<organism evidence="14 15">
    <name type="scientific">Methylovirgula ligni</name>
    <dbReference type="NCBI Taxonomy" id="569860"/>
    <lineage>
        <taxon>Bacteria</taxon>
        <taxon>Pseudomonadati</taxon>
        <taxon>Pseudomonadota</taxon>
        <taxon>Alphaproteobacteria</taxon>
        <taxon>Hyphomicrobiales</taxon>
        <taxon>Beijerinckiaceae</taxon>
        <taxon>Methylovirgula</taxon>
    </lineage>
</organism>
<feature type="domain" description="Flagellar M-ring C-terminal" evidence="13">
    <location>
        <begin position="249"/>
        <end position="413"/>
    </location>
</feature>
<evidence type="ECO:0000256" key="6">
    <source>
        <dbReference type="ARBA" id="ARBA00022989"/>
    </source>
</evidence>
<sequence length="550" mass="59150">MAALDQAKRVWENLLKLGTRRLIGLGVTGLAIFLVTGLAGYYLSRPTQELLYSGLDRDDVSRIASALKEANIDFDVSADSTAVYVRFGQTAQARMLLAEKGLPNSPNAGNELFDKLGSLGLTSFMQEVTRARALEGELARTIQLMSAVKAARVHLVLPDDGSFRRESEPPSASVVVRTEIPDDVSVAKAIRHLVAAAVPGMKPNEVTVLDTDGMLLASGDDSGETGAGQMLSLEKTFSKEIQDNISRTLIPFFGLNNFQISVSTRINTDKKETQETVYDPESRVERSVRVVRSNETSQNSTNQSPTTVTQNLPPAKTEADGGKQSAEENQKREETTNYEVSSKTIQTISGGFEVEHISVAVLVNRASLAAAIGGTPTPEAIARQLADLQQIIASAAGANQSRGDMIKVSAVEFVDTGRDLAPVPPPGWQELLARQSGTAINAGVILLVALLTIWFGVRPAIRAFSAPPQLALADPAGYLGADSIDLSEPSLSMPEGMAAFPTLSNEPNLIGDVADSAKRTPMKRLEQIVEFDEQQAVNILKLWMRQRSPV</sequence>
<evidence type="ECO:0000256" key="7">
    <source>
        <dbReference type="ARBA" id="ARBA00023136"/>
    </source>
</evidence>
<evidence type="ECO:0000256" key="10">
    <source>
        <dbReference type="SAM" id="MobiDB-lite"/>
    </source>
</evidence>
<keyword evidence="15" id="KW-1185">Reference proteome</keyword>
<dbReference type="GO" id="GO:0005886">
    <property type="term" value="C:plasma membrane"/>
    <property type="evidence" value="ECO:0007669"/>
    <property type="project" value="UniProtKB-SubCell"/>
</dbReference>
<dbReference type="InterPro" id="IPR006182">
    <property type="entry name" value="FliF_N_dom"/>
</dbReference>
<feature type="compositionally biased region" description="Low complexity" evidence="10">
    <location>
        <begin position="290"/>
        <end position="311"/>
    </location>
</feature>
<dbReference type="AlphaFoldDB" id="A0A3D9YX15"/>
<dbReference type="InterPro" id="IPR000067">
    <property type="entry name" value="FlgMring_FliF"/>
</dbReference>
<protein>
    <recommendedName>
        <fullName evidence="9">Flagellar M-ring protein</fullName>
    </recommendedName>
</protein>
<comment type="similarity">
    <text evidence="3 9">Belongs to the FliF family.</text>
</comment>
<keyword evidence="7 11" id="KW-0472">Membrane</keyword>
<dbReference type="Pfam" id="PF01514">
    <property type="entry name" value="YscJ_FliF"/>
    <property type="match status" value="1"/>
</dbReference>
<dbReference type="PANTHER" id="PTHR30046:SF0">
    <property type="entry name" value="FLAGELLAR M-RING PROTEIN"/>
    <property type="match status" value="1"/>
</dbReference>
<feature type="region of interest" description="Disordered" evidence="10">
    <location>
        <begin position="269"/>
        <end position="340"/>
    </location>
</feature>
<accession>A0A3D9YX15</accession>
<dbReference type="EMBL" id="QUMO01000003">
    <property type="protein sequence ID" value="REF86103.1"/>
    <property type="molecule type" value="Genomic_DNA"/>
</dbReference>
<evidence type="ECO:0000256" key="5">
    <source>
        <dbReference type="ARBA" id="ARBA00022692"/>
    </source>
</evidence>
<keyword evidence="6 11" id="KW-1133">Transmembrane helix</keyword>
<evidence type="ECO:0000256" key="4">
    <source>
        <dbReference type="ARBA" id="ARBA00022475"/>
    </source>
</evidence>
<proteinExistence type="inferred from homology"/>
<dbReference type="GO" id="GO:0071973">
    <property type="term" value="P:bacterial-type flagellum-dependent cell motility"/>
    <property type="evidence" value="ECO:0007669"/>
    <property type="project" value="InterPro"/>
</dbReference>
<evidence type="ECO:0000259" key="13">
    <source>
        <dbReference type="Pfam" id="PF08345"/>
    </source>
</evidence>
<dbReference type="RefSeq" id="WP_115836682.1">
    <property type="nucleotide sequence ID" value="NZ_CP025086.1"/>
</dbReference>
<dbReference type="Gene3D" id="3.30.300.30">
    <property type="match status" value="1"/>
</dbReference>
<keyword evidence="14" id="KW-0969">Cilium</keyword>
<name>A0A3D9YX15_9HYPH</name>
<feature type="domain" description="Flagellar M-ring N-terminal" evidence="12">
    <location>
        <begin position="44"/>
        <end position="217"/>
    </location>
</feature>
<feature type="compositionally biased region" description="Basic and acidic residues" evidence="10">
    <location>
        <begin position="269"/>
        <end position="288"/>
    </location>
</feature>
<feature type="compositionally biased region" description="Basic and acidic residues" evidence="10">
    <location>
        <begin position="317"/>
        <end position="335"/>
    </location>
</feature>
<dbReference type="GO" id="GO:0009431">
    <property type="term" value="C:bacterial-type flagellum basal body, MS ring"/>
    <property type="evidence" value="ECO:0007669"/>
    <property type="project" value="InterPro"/>
</dbReference>
<comment type="function">
    <text evidence="9">The M ring may be actively involved in energy transduction.</text>
</comment>
<keyword evidence="5 11" id="KW-0812">Transmembrane</keyword>
<feature type="transmembrane region" description="Helical" evidence="11">
    <location>
        <begin position="21"/>
        <end position="43"/>
    </location>
</feature>
<evidence type="ECO:0000313" key="15">
    <source>
        <dbReference type="Proteomes" id="UP000256900"/>
    </source>
</evidence>
<dbReference type="PRINTS" id="PR01009">
    <property type="entry name" value="FLGMRINGFLIF"/>
</dbReference>
<evidence type="ECO:0000256" key="1">
    <source>
        <dbReference type="ARBA" id="ARBA00004117"/>
    </source>
</evidence>
<dbReference type="InterPro" id="IPR013556">
    <property type="entry name" value="Flag_M-ring_C"/>
</dbReference>
<dbReference type="NCBIfam" id="TIGR00206">
    <property type="entry name" value="fliF"/>
    <property type="match status" value="1"/>
</dbReference>
<keyword evidence="4" id="KW-1003">Cell membrane</keyword>
<gene>
    <name evidence="14" type="ORF">DES32_2148</name>
</gene>
<dbReference type="PANTHER" id="PTHR30046">
    <property type="entry name" value="FLAGELLAR M-RING PROTEIN"/>
    <property type="match status" value="1"/>
</dbReference>
<dbReference type="InterPro" id="IPR043427">
    <property type="entry name" value="YscJ/FliF"/>
</dbReference>
<comment type="subcellular location">
    <subcellularLocation>
        <location evidence="1 9">Bacterial flagellum basal body</location>
    </subcellularLocation>
    <subcellularLocation>
        <location evidence="2">Cell membrane</location>
        <topology evidence="2">Multi-pass membrane protein</topology>
    </subcellularLocation>
</comment>
<keyword evidence="8 9" id="KW-0975">Bacterial flagellum</keyword>
<dbReference type="PIRSF" id="PIRSF004862">
    <property type="entry name" value="FliF"/>
    <property type="match status" value="1"/>
</dbReference>